<dbReference type="OMA" id="EEIKMCH"/>
<gene>
    <name evidence="1" type="ORF">ZOSMA_34G00280</name>
</gene>
<dbReference type="OrthoDB" id="1905229at2759"/>
<comment type="caution">
    <text evidence="1">The sequence shown here is derived from an EMBL/GenBank/DDBJ whole genome shotgun (WGS) entry which is preliminary data.</text>
</comment>
<organism evidence="1 2">
    <name type="scientific">Zostera marina</name>
    <name type="common">Eelgrass</name>
    <dbReference type="NCBI Taxonomy" id="29655"/>
    <lineage>
        <taxon>Eukaryota</taxon>
        <taxon>Viridiplantae</taxon>
        <taxon>Streptophyta</taxon>
        <taxon>Embryophyta</taxon>
        <taxon>Tracheophyta</taxon>
        <taxon>Spermatophyta</taxon>
        <taxon>Magnoliopsida</taxon>
        <taxon>Liliopsida</taxon>
        <taxon>Zosteraceae</taxon>
        <taxon>Zostera</taxon>
    </lineage>
</organism>
<sequence>MMNEGQAPSSFIQNENVNVLLGKGTDIINPSVSKNKERFKDRKALAHLSGVPKPLASQSTVIKNNKETINKKPPLKKGTLLSEDDIKKCREWASEGIEYCPFTLNDAHRLEKNAFDLRVKNEVDLVVGSMKIWSDTCFNDLPRSQSEAPKDIVDTLELIMEPEITSGWTKEYFLDKDEDIDAFFDTDDDYIFNIDDDDHFVMMASPTSTDI</sequence>
<protein>
    <submittedName>
        <fullName evidence="1">Uncharacterized protein</fullName>
    </submittedName>
</protein>
<dbReference type="EMBL" id="LFYR01001099">
    <property type="protein sequence ID" value="KMZ64751.1"/>
    <property type="molecule type" value="Genomic_DNA"/>
</dbReference>
<evidence type="ECO:0000313" key="1">
    <source>
        <dbReference type="EMBL" id="KMZ64751.1"/>
    </source>
</evidence>
<dbReference type="Proteomes" id="UP000036987">
    <property type="component" value="Unassembled WGS sequence"/>
</dbReference>
<dbReference type="AlphaFoldDB" id="A0A0K9P6V0"/>
<proteinExistence type="predicted"/>
<accession>A0A0K9P6V0</accession>
<evidence type="ECO:0000313" key="2">
    <source>
        <dbReference type="Proteomes" id="UP000036987"/>
    </source>
</evidence>
<keyword evidence="2" id="KW-1185">Reference proteome</keyword>
<name>A0A0K9P6V0_ZOSMR</name>
<reference evidence="2" key="1">
    <citation type="journal article" date="2016" name="Nature">
        <title>The genome of the seagrass Zostera marina reveals angiosperm adaptation to the sea.</title>
        <authorList>
            <person name="Olsen J.L."/>
            <person name="Rouze P."/>
            <person name="Verhelst B."/>
            <person name="Lin Y.-C."/>
            <person name="Bayer T."/>
            <person name="Collen J."/>
            <person name="Dattolo E."/>
            <person name="De Paoli E."/>
            <person name="Dittami S."/>
            <person name="Maumus F."/>
            <person name="Michel G."/>
            <person name="Kersting A."/>
            <person name="Lauritano C."/>
            <person name="Lohaus R."/>
            <person name="Toepel M."/>
            <person name="Tonon T."/>
            <person name="Vanneste K."/>
            <person name="Amirebrahimi M."/>
            <person name="Brakel J."/>
            <person name="Bostroem C."/>
            <person name="Chovatia M."/>
            <person name="Grimwood J."/>
            <person name="Jenkins J.W."/>
            <person name="Jueterbock A."/>
            <person name="Mraz A."/>
            <person name="Stam W.T."/>
            <person name="Tice H."/>
            <person name="Bornberg-Bauer E."/>
            <person name="Green P.J."/>
            <person name="Pearson G.A."/>
            <person name="Procaccini G."/>
            <person name="Duarte C.M."/>
            <person name="Schmutz J."/>
            <person name="Reusch T.B.H."/>
            <person name="Van de Peer Y."/>
        </authorList>
    </citation>
    <scope>NUCLEOTIDE SEQUENCE [LARGE SCALE GENOMIC DNA]</scope>
    <source>
        <strain evidence="2">cv. Finnish</strain>
    </source>
</reference>